<keyword evidence="10" id="KW-0479">Metal-binding</keyword>
<organism evidence="23">
    <name type="scientific">Prunus dulcis</name>
    <name type="common">Almond</name>
    <name type="synonym">Amygdalus dulcis</name>
    <dbReference type="NCBI Taxonomy" id="3755"/>
    <lineage>
        <taxon>Eukaryota</taxon>
        <taxon>Viridiplantae</taxon>
        <taxon>Streptophyta</taxon>
        <taxon>Embryophyta</taxon>
        <taxon>Tracheophyta</taxon>
        <taxon>Spermatophyta</taxon>
        <taxon>Magnoliopsida</taxon>
        <taxon>eudicotyledons</taxon>
        <taxon>Gunneridae</taxon>
        <taxon>Pentapetalae</taxon>
        <taxon>rosids</taxon>
        <taxon>fabids</taxon>
        <taxon>Rosales</taxon>
        <taxon>Rosaceae</taxon>
        <taxon>Amygdaloideae</taxon>
        <taxon>Amygdaleae</taxon>
        <taxon>Prunus</taxon>
    </lineage>
</organism>
<gene>
    <name evidence="23" type="ORF">Prudu_002587</name>
</gene>
<accession>A0A4Y1QR46</accession>
<keyword evidence="15" id="KW-0809">Transit peptide</keyword>
<evidence type="ECO:0000256" key="13">
    <source>
        <dbReference type="ARBA" id="ARBA00022833"/>
    </source>
</evidence>
<feature type="compositionally biased region" description="Polar residues" evidence="20">
    <location>
        <begin position="516"/>
        <end position="528"/>
    </location>
</feature>
<keyword evidence="13" id="KW-0862">Zinc</keyword>
<protein>
    <recommendedName>
        <fullName evidence="6">ribonuclease P</fullName>
        <ecNumber evidence="6">3.1.26.5</ecNumber>
    </recommendedName>
</protein>
<dbReference type="FunFam" id="1.25.40.10:FF:000339">
    <property type="entry name" value="Proteinaceous RNase P 1, chloroplastic/mitochondrial"/>
    <property type="match status" value="1"/>
</dbReference>
<comment type="catalytic activity">
    <reaction evidence="1">
        <text>Endonucleolytic cleavage of RNA, removing 5'-extranucleotides from tRNA precursor.</text>
        <dbReference type="EC" id="3.1.26.5"/>
    </reaction>
</comment>
<evidence type="ECO:0000256" key="8">
    <source>
        <dbReference type="ARBA" id="ARBA00022694"/>
    </source>
</evidence>
<dbReference type="PANTHER" id="PTHR13547:SF1">
    <property type="entry name" value="MITOCHONDRIAL RIBONUCLEASE P CATALYTIC SUBUNIT"/>
    <property type="match status" value="1"/>
</dbReference>
<evidence type="ECO:0000256" key="6">
    <source>
        <dbReference type="ARBA" id="ARBA00012179"/>
    </source>
</evidence>
<reference evidence="23" key="1">
    <citation type="journal article" date="2019" name="Science">
        <title>Mutation of a bHLH transcription factor allowed almond domestication.</title>
        <authorList>
            <person name="Sanchez-Perez R."/>
            <person name="Pavan S."/>
            <person name="Mazzeo R."/>
            <person name="Moldovan C."/>
            <person name="Aiese Cigliano R."/>
            <person name="Del Cueto J."/>
            <person name="Ricciardi F."/>
            <person name="Lotti C."/>
            <person name="Ricciardi L."/>
            <person name="Dicenta F."/>
            <person name="Lopez-Marques R.L."/>
            <person name="Lindberg Moller B."/>
        </authorList>
    </citation>
    <scope>NUCLEOTIDE SEQUENCE</scope>
</reference>
<dbReference type="Gene3D" id="3.40.50.11980">
    <property type="match status" value="1"/>
</dbReference>
<dbReference type="EMBL" id="AP019297">
    <property type="protein sequence ID" value="BBG94333.1"/>
    <property type="molecule type" value="Genomic_DNA"/>
</dbReference>
<keyword evidence="14" id="KW-0460">Magnesium</keyword>
<evidence type="ECO:0000256" key="17">
    <source>
        <dbReference type="ARBA" id="ARBA00023136"/>
    </source>
</evidence>
<evidence type="ECO:0000256" key="1">
    <source>
        <dbReference type="ARBA" id="ARBA00000928"/>
    </source>
</evidence>
<dbReference type="GO" id="GO:0005739">
    <property type="term" value="C:mitochondrion"/>
    <property type="evidence" value="ECO:0007669"/>
    <property type="project" value="UniProtKB-SubCell"/>
</dbReference>
<keyword evidence="16" id="KW-0496">Mitochondrion</keyword>
<dbReference type="Gene3D" id="1.25.40.10">
    <property type="entry name" value="Tetratricopeptide repeat domain"/>
    <property type="match status" value="1"/>
</dbReference>
<keyword evidence="8" id="KW-0819">tRNA processing</keyword>
<dbReference type="FunFam" id="3.40.50.11980:FF:000002">
    <property type="entry name" value="Proteinaceous RNase P 2"/>
    <property type="match status" value="1"/>
</dbReference>
<feature type="domain" description="PRORP" evidence="21">
    <location>
        <begin position="779"/>
        <end position="1005"/>
    </location>
</feature>
<dbReference type="GO" id="GO:0004526">
    <property type="term" value="F:ribonuclease P activity"/>
    <property type="evidence" value="ECO:0007669"/>
    <property type="project" value="UniProtKB-EC"/>
</dbReference>
<dbReference type="GO" id="GO:0016020">
    <property type="term" value="C:membrane"/>
    <property type="evidence" value="ECO:0007669"/>
    <property type="project" value="UniProtKB-SubCell"/>
</dbReference>
<dbReference type="Pfam" id="PF16953">
    <property type="entry name" value="PRORP"/>
    <property type="match status" value="1"/>
</dbReference>
<evidence type="ECO:0000313" key="23">
    <source>
        <dbReference type="EMBL" id="BBG94333.1"/>
    </source>
</evidence>
<dbReference type="AlphaFoldDB" id="A0A4Y1QR46"/>
<dbReference type="EC" id="3.1.26.5" evidence="6"/>
<proteinExistence type="inferred from homology"/>
<dbReference type="CDD" id="cd18671">
    <property type="entry name" value="PIN_PRORP-Zc3h12a-like"/>
    <property type="match status" value="1"/>
</dbReference>
<feature type="domain" description="PROP1-like PPR" evidence="22">
    <location>
        <begin position="531"/>
        <end position="738"/>
    </location>
</feature>
<dbReference type="InterPro" id="IPR018108">
    <property type="entry name" value="MCP_transmembrane"/>
</dbReference>
<evidence type="ECO:0000256" key="11">
    <source>
        <dbReference type="ARBA" id="ARBA00022737"/>
    </source>
</evidence>
<feature type="repeat" description="Solcar" evidence="19">
    <location>
        <begin position="93"/>
        <end position="179"/>
    </location>
</feature>
<evidence type="ECO:0000256" key="2">
    <source>
        <dbReference type="ARBA" id="ARBA00001946"/>
    </source>
</evidence>
<keyword evidence="18" id="KW-0464">Manganese</keyword>
<feature type="region of interest" description="Disordered" evidence="20">
    <location>
        <begin position="516"/>
        <end position="540"/>
    </location>
</feature>
<keyword evidence="9" id="KW-0540">Nuclease</keyword>
<dbReference type="InterPro" id="IPR011990">
    <property type="entry name" value="TPR-like_helical_dom_sf"/>
</dbReference>
<evidence type="ECO:0000256" key="18">
    <source>
        <dbReference type="ARBA" id="ARBA00023211"/>
    </source>
</evidence>
<dbReference type="InterPro" id="IPR031595">
    <property type="entry name" value="PRORP_C"/>
</dbReference>
<dbReference type="SUPFAM" id="SSF103506">
    <property type="entry name" value="Mitochondrial carrier"/>
    <property type="match status" value="1"/>
</dbReference>
<name>A0A4Y1QR46_PRUDU</name>
<evidence type="ECO:0000256" key="16">
    <source>
        <dbReference type="ARBA" id="ARBA00023128"/>
    </source>
</evidence>
<evidence type="ECO:0000256" key="4">
    <source>
        <dbReference type="ARBA" id="ARBA00004173"/>
    </source>
</evidence>
<keyword evidence="12" id="KW-0378">Hydrolase</keyword>
<evidence type="ECO:0000256" key="20">
    <source>
        <dbReference type="SAM" id="MobiDB-lite"/>
    </source>
</evidence>
<comment type="similarity">
    <text evidence="5">Belongs to the PPR family. P subfamily.</text>
</comment>
<dbReference type="PANTHER" id="PTHR13547">
    <property type="match status" value="1"/>
</dbReference>
<evidence type="ECO:0000256" key="5">
    <source>
        <dbReference type="ARBA" id="ARBA00007626"/>
    </source>
</evidence>
<evidence type="ECO:0000259" key="22">
    <source>
        <dbReference type="Pfam" id="PF17177"/>
    </source>
</evidence>
<comment type="subcellular location">
    <subcellularLocation>
        <location evidence="3">Membrane</location>
        <topology evidence="3">Multi-pass membrane protein</topology>
    </subcellularLocation>
    <subcellularLocation>
        <location evidence="4">Mitochondrion</location>
    </subcellularLocation>
</comment>
<keyword evidence="7 19" id="KW-0812">Transmembrane</keyword>
<evidence type="ECO:0000256" key="15">
    <source>
        <dbReference type="ARBA" id="ARBA00022946"/>
    </source>
</evidence>
<evidence type="ECO:0000256" key="10">
    <source>
        <dbReference type="ARBA" id="ARBA00022723"/>
    </source>
</evidence>
<evidence type="ECO:0000256" key="12">
    <source>
        <dbReference type="ARBA" id="ARBA00022801"/>
    </source>
</evidence>
<dbReference type="InterPro" id="IPR033443">
    <property type="entry name" value="PROP1-like_PPR_dom"/>
</dbReference>
<keyword evidence="11" id="KW-0677">Repeat</keyword>
<dbReference type="InterPro" id="IPR023395">
    <property type="entry name" value="MCP_dom_sf"/>
</dbReference>
<dbReference type="GO" id="GO:0046872">
    <property type="term" value="F:metal ion binding"/>
    <property type="evidence" value="ECO:0007669"/>
    <property type="project" value="UniProtKB-KW"/>
</dbReference>
<evidence type="ECO:0000256" key="9">
    <source>
        <dbReference type="ARBA" id="ARBA00022722"/>
    </source>
</evidence>
<evidence type="ECO:0000256" key="7">
    <source>
        <dbReference type="ARBA" id="ARBA00022692"/>
    </source>
</evidence>
<evidence type="ECO:0000256" key="19">
    <source>
        <dbReference type="PROSITE-ProRule" id="PRU00282"/>
    </source>
</evidence>
<dbReference type="GO" id="GO:0001682">
    <property type="term" value="P:tRNA 5'-leader removal"/>
    <property type="evidence" value="ECO:0007669"/>
    <property type="project" value="UniProtKB-ARBA"/>
</dbReference>
<evidence type="ECO:0000256" key="3">
    <source>
        <dbReference type="ARBA" id="ARBA00004141"/>
    </source>
</evidence>
<feature type="non-terminal residue" evidence="23">
    <location>
        <position position="1"/>
    </location>
</feature>
<dbReference type="Pfam" id="PF00153">
    <property type="entry name" value="Mito_carr"/>
    <property type="match status" value="1"/>
</dbReference>
<dbReference type="Gene3D" id="1.50.40.10">
    <property type="entry name" value="Mitochondrial carrier domain"/>
    <property type="match status" value="2"/>
</dbReference>
<evidence type="ECO:0000259" key="21">
    <source>
        <dbReference type="Pfam" id="PF16953"/>
    </source>
</evidence>
<keyword evidence="17 19" id="KW-0472">Membrane</keyword>
<feature type="repeat" description="Solcar" evidence="19">
    <location>
        <begin position="189"/>
        <end position="340"/>
    </location>
</feature>
<comment type="cofactor">
    <cofactor evidence="2">
        <name>Mg(2+)</name>
        <dbReference type="ChEBI" id="CHEBI:18420"/>
    </cofactor>
</comment>
<sequence length="1014" mass="112144">ICEICNLGLGVIKSNMNWASIKKSKAQKAISHSLLSSSPPLPVMALLIAQQLKNFYRSFLSFESWNSHYDFEEGKEESKVTLTAMMDEWLKNQIFAIHALSGVGSVALGTALTYPLDTIKTLIQVGSGSNKQLATAQVLKRVRYFSGNTGLYNGFLWLAVGRTFGVGARFGTYEILTAFYKDGREDNYVYVSEALLAGLVAGVAEALISSPFELIKLRAQVTSASRIPSSASLTEKGAVAPVIQRLLRGYIPDVKALNSSVGLLSTLTTKHPNMTSALQEYPWMMTGSGRPPSVFSVRKPSEVISLEGWGALWRGLRSGVVRDSVFGGIFFSTWQSLHRAMLDWKAVGMDPEPRSDDEIGPLSPWAVSLAAGVSGSVAAAASHCFDTAKSRSQCIVLPKFVSRERKLLKWGRPGNRFERLTGIHPADRNLLFRGLGLRMARSGIASFIMVGSALARTPPLFSSFIKIPLPLISRNSRCIFRTIIHFPKPKLTPTSMDNFSMDKRLHLCTLALSNDSPSRSASAPLVSNKSKKKARRESPEGVLRHKLDMCSRHGHLVEALRIYDEARSRGLPLSLHHYNVLLYLCSSNGGADDDGVGLKRGFEIFRQMVDDKVVPNEATFTSAARLAAAAEDPEMAFHLVKQMKGLGIPPKLRSYGPALFGFCKKGEADRAYEVDAHMVESKVIAEEPEISALLKVSSDSSKGDKVYEMLHRLRISVRQVSESTSGVVEEWFMSEEAANVGMESWDVEKVREGVVRGGGGWHGQGWLGSGNWRVVRTQMDEAGTCSCCGQKLVSIDIDPKETENFATSLNKLASQREVKADFFQFKEWLQKHGPFDAVIDGANVGLINLHNFSFSQLNTLVNRLRQMSPSKRLPLVILHTNRVTGGPAQNPNNKKLLENWKKAGALYATPAGSNDDWYWLYAAVNSKCLLVTNDEMRDHLFQLLGTNFFPRWKEKHQVRMSVSRQGLALHMPPPYSIVIQESEDGRWHVPTTTGDDIETPRQWLCATRATTNTK</sequence>
<dbReference type="PROSITE" id="PS50920">
    <property type="entry name" value="SOLCAR"/>
    <property type="match status" value="2"/>
</dbReference>
<dbReference type="Pfam" id="PF17177">
    <property type="entry name" value="PPR_long"/>
    <property type="match status" value="1"/>
</dbReference>
<evidence type="ECO:0000256" key="14">
    <source>
        <dbReference type="ARBA" id="ARBA00022842"/>
    </source>
</evidence>